<sequence>MESLKSGLQAAEDALLGHKSGQEPASGVQGKGTATDPYDAGNAPTQPTETQGLAGKHGTGQQTYGNKVDEGVGGFHDTTGRTAGKPTTGSNMPQESGRVPGRTTQGTERVDEGISGIAGDKTAYGERALRSEMQQADQFSSTIGAGQKSSTATKMSGGLTDDSLGGAGTAGTAGAAGVAVGAAGAGAMGRGQEPGMTSMKQQPGMTDTSGRTTGTASHGSDMPSSTSGGYGQTKQSQPGSEYGGAALGSGDVTGAGHGTRYQQPSGSTTHGEHGKTSDMTGSSSYGGSSQYPSEMKQGQTAGSMPGASSSAAGGYGSSEMKQGAPTAGYGGTQTGISQGTSTTGHAGSGYGGSQYPSEMNQGVSSTSQTAGGSMGRTADTGYGASSQPSSGIRHDAPTSTTNSRTTGGVPSHAPVSGGETPVKSTGFAAEGGNFDATQPGAGREADRTSTTGHGNTGTTTNEPHTGAHEPHTTHRSGSIAQKAKDALHIGKHSKT</sequence>
<dbReference type="AlphaFoldDB" id="A0A178EUS6"/>
<name>A0A178EUS6_TRIRU</name>
<dbReference type="VEuPathDB" id="FungiDB:TERG_05988"/>
<feature type="compositionally biased region" description="Polar residues" evidence="1">
    <location>
        <begin position="397"/>
        <end position="408"/>
    </location>
</feature>
<feature type="compositionally biased region" description="Low complexity" evidence="1">
    <location>
        <begin position="301"/>
        <end position="312"/>
    </location>
</feature>
<evidence type="ECO:0000256" key="1">
    <source>
        <dbReference type="SAM" id="MobiDB-lite"/>
    </source>
</evidence>
<feature type="compositionally biased region" description="Polar residues" evidence="1">
    <location>
        <begin position="290"/>
        <end position="300"/>
    </location>
</feature>
<evidence type="ECO:0000313" key="2">
    <source>
        <dbReference type="EMBL" id="OAL63811.1"/>
    </source>
</evidence>
<accession>A0A178EUS6</accession>
<evidence type="ECO:0000313" key="3">
    <source>
        <dbReference type="Proteomes" id="UP000243015"/>
    </source>
</evidence>
<feature type="compositionally biased region" description="Low complexity" evidence="1">
    <location>
        <begin position="448"/>
        <end position="464"/>
    </location>
</feature>
<gene>
    <name evidence="2" type="ORF">A7C99_4462</name>
</gene>
<dbReference type="Proteomes" id="UP000243015">
    <property type="component" value="Unassembled WGS sequence"/>
</dbReference>
<feature type="compositionally biased region" description="Polar residues" evidence="1">
    <location>
        <begin position="85"/>
        <end position="94"/>
    </location>
</feature>
<feature type="compositionally biased region" description="Polar residues" evidence="1">
    <location>
        <begin position="198"/>
        <end position="239"/>
    </location>
</feature>
<feature type="compositionally biased region" description="Polar residues" evidence="1">
    <location>
        <begin position="260"/>
        <end position="269"/>
    </location>
</feature>
<protein>
    <submittedName>
        <fullName evidence="2">Uncharacterized protein</fullName>
    </submittedName>
</protein>
<feature type="region of interest" description="Disordered" evidence="1">
    <location>
        <begin position="1"/>
        <end position="107"/>
    </location>
</feature>
<feature type="compositionally biased region" description="Polar residues" evidence="1">
    <location>
        <begin position="354"/>
        <end position="371"/>
    </location>
</feature>
<feature type="region of interest" description="Disordered" evidence="1">
    <location>
        <begin position="185"/>
        <end position="495"/>
    </location>
</feature>
<dbReference type="EMBL" id="LHPM01000017">
    <property type="protein sequence ID" value="OAL63811.1"/>
    <property type="molecule type" value="Genomic_DNA"/>
</dbReference>
<proteinExistence type="predicted"/>
<feature type="compositionally biased region" description="Low complexity" evidence="1">
    <location>
        <begin position="334"/>
        <end position="344"/>
    </location>
</feature>
<reference evidence="2 3" key="1">
    <citation type="submission" date="2016-05" db="EMBL/GenBank/DDBJ databases">
        <title>Genome sequencing of Trichophyton rubrum CMCC(F)T1i isolated from hair.</title>
        <authorList>
            <person name="Zhan P."/>
            <person name="Tao Y."/>
            <person name="Liu W."/>
        </authorList>
    </citation>
    <scope>NUCLEOTIDE SEQUENCE [LARGE SCALE GENOMIC DNA]</scope>
    <source>
        <strain evidence="3">CMCC(F)T1i</strain>
    </source>
</reference>
<organism evidence="2 3">
    <name type="scientific">Trichophyton rubrum</name>
    <name type="common">Athlete's foot fungus</name>
    <name type="synonym">Epidermophyton rubrum</name>
    <dbReference type="NCBI Taxonomy" id="5551"/>
    <lineage>
        <taxon>Eukaryota</taxon>
        <taxon>Fungi</taxon>
        <taxon>Dikarya</taxon>
        <taxon>Ascomycota</taxon>
        <taxon>Pezizomycotina</taxon>
        <taxon>Eurotiomycetes</taxon>
        <taxon>Eurotiomycetidae</taxon>
        <taxon>Onygenales</taxon>
        <taxon>Arthrodermataceae</taxon>
        <taxon>Trichophyton</taxon>
    </lineage>
</organism>
<feature type="compositionally biased region" description="Gly residues" evidence="1">
    <location>
        <begin position="241"/>
        <end position="257"/>
    </location>
</feature>
<comment type="caution">
    <text evidence="2">The sequence shown here is derived from an EMBL/GenBank/DDBJ whole genome shotgun (WGS) entry which is preliminary data.</text>
</comment>